<evidence type="ECO:0000259" key="4">
    <source>
        <dbReference type="PROSITE" id="PS51186"/>
    </source>
</evidence>
<dbReference type="SUPFAM" id="SSF55729">
    <property type="entry name" value="Acyl-CoA N-acyltransferases (Nat)"/>
    <property type="match status" value="1"/>
</dbReference>
<comment type="caution">
    <text evidence="5">The sequence shown here is derived from an EMBL/GenBank/DDBJ whole genome shotgun (WGS) entry which is preliminary data.</text>
</comment>
<keyword evidence="2 5" id="KW-0012">Acyltransferase</keyword>
<evidence type="ECO:0000256" key="1">
    <source>
        <dbReference type="ARBA" id="ARBA00022679"/>
    </source>
</evidence>
<evidence type="ECO:0000313" key="6">
    <source>
        <dbReference type="Proteomes" id="UP000053558"/>
    </source>
</evidence>
<evidence type="ECO:0000313" key="5">
    <source>
        <dbReference type="EMBL" id="EIW81380.1"/>
    </source>
</evidence>
<comment type="similarity">
    <text evidence="3">Belongs to the acetyltransferase family. RimJ subfamily.</text>
</comment>
<dbReference type="Pfam" id="PF13302">
    <property type="entry name" value="Acetyltransf_3"/>
    <property type="match status" value="1"/>
</dbReference>
<evidence type="ECO:0000256" key="2">
    <source>
        <dbReference type="ARBA" id="ARBA00023315"/>
    </source>
</evidence>
<sequence length="167" mass="19135">MPFQTDRLTLRAYTEADVDDLLRLWDDPLVQPLVSGEPLRPLGPAYKELLKKDMDDATFGTIITLTETGEFMGNGTVRVREPKNRDASIYIALLPRFWSKGYGTEATKFMVDHAFRWFGLHRVSLGVFGNNERAIAVYERLGFVMEGRKREALWMDNQWVDSLSMGV</sequence>
<protein>
    <submittedName>
        <fullName evidence="5">Acyl-CoA N-acyltransferase</fullName>
    </submittedName>
</protein>
<dbReference type="AlphaFoldDB" id="A0A5M3MQN2"/>
<dbReference type="PANTHER" id="PTHR43792:SF8">
    <property type="entry name" value="[RIBOSOMAL PROTEIN US5]-ALANINE N-ACETYLTRANSFERASE"/>
    <property type="match status" value="1"/>
</dbReference>
<dbReference type="OrthoDB" id="630895at2759"/>
<dbReference type="OMA" id="LHRIWGA"/>
<dbReference type="RefSeq" id="XP_007768738.1">
    <property type="nucleotide sequence ID" value="XM_007770548.1"/>
</dbReference>
<dbReference type="PANTHER" id="PTHR43792">
    <property type="entry name" value="GNAT FAMILY, PUTATIVE (AFU_ORTHOLOGUE AFUA_3G00765)-RELATED-RELATED"/>
    <property type="match status" value="1"/>
</dbReference>
<dbReference type="Proteomes" id="UP000053558">
    <property type="component" value="Unassembled WGS sequence"/>
</dbReference>
<dbReference type="EMBL" id="JH711578">
    <property type="protein sequence ID" value="EIW81380.1"/>
    <property type="molecule type" value="Genomic_DNA"/>
</dbReference>
<dbReference type="GO" id="GO:0016747">
    <property type="term" value="F:acyltransferase activity, transferring groups other than amino-acyl groups"/>
    <property type="evidence" value="ECO:0007669"/>
    <property type="project" value="InterPro"/>
</dbReference>
<dbReference type="GeneID" id="19199824"/>
<feature type="domain" description="N-acetyltransferase" evidence="4">
    <location>
        <begin position="8"/>
        <end position="167"/>
    </location>
</feature>
<feature type="non-terminal residue" evidence="5">
    <location>
        <position position="167"/>
    </location>
</feature>
<name>A0A5M3MQN2_CONPW</name>
<dbReference type="InterPro" id="IPR016181">
    <property type="entry name" value="Acyl_CoA_acyltransferase"/>
</dbReference>
<dbReference type="PROSITE" id="PS51186">
    <property type="entry name" value="GNAT"/>
    <property type="match status" value="1"/>
</dbReference>
<dbReference type="Gene3D" id="3.40.630.30">
    <property type="match status" value="1"/>
</dbReference>
<keyword evidence="1 5" id="KW-0808">Transferase</keyword>
<accession>A0A5M3MQN2</accession>
<gene>
    <name evidence="5" type="ORF">CONPUDRAFT_124490</name>
</gene>
<reference evidence="6" key="1">
    <citation type="journal article" date="2012" name="Science">
        <title>The Paleozoic origin of enzymatic lignin decomposition reconstructed from 31 fungal genomes.</title>
        <authorList>
            <person name="Floudas D."/>
            <person name="Binder M."/>
            <person name="Riley R."/>
            <person name="Barry K."/>
            <person name="Blanchette R.A."/>
            <person name="Henrissat B."/>
            <person name="Martinez A.T."/>
            <person name="Otillar R."/>
            <person name="Spatafora J.W."/>
            <person name="Yadav J.S."/>
            <person name="Aerts A."/>
            <person name="Benoit I."/>
            <person name="Boyd A."/>
            <person name="Carlson A."/>
            <person name="Copeland A."/>
            <person name="Coutinho P.M."/>
            <person name="de Vries R.P."/>
            <person name="Ferreira P."/>
            <person name="Findley K."/>
            <person name="Foster B."/>
            <person name="Gaskell J."/>
            <person name="Glotzer D."/>
            <person name="Gorecki P."/>
            <person name="Heitman J."/>
            <person name="Hesse C."/>
            <person name="Hori C."/>
            <person name="Igarashi K."/>
            <person name="Jurgens J.A."/>
            <person name="Kallen N."/>
            <person name="Kersten P."/>
            <person name="Kohler A."/>
            <person name="Kuees U."/>
            <person name="Kumar T.K.A."/>
            <person name="Kuo A."/>
            <person name="LaButti K."/>
            <person name="Larrondo L.F."/>
            <person name="Lindquist E."/>
            <person name="Ling A."/>
            <person name="Lombard V."/>
            <person name="Lucas S."/>
            <person name="Lundell T."/>
            <person name="Martin R."/>
            <person name="McLaughlin D.J."/>
            <person name="Morgenstern I."/>
            <person name="Morin E."/>
            <person name="Murat C."/>
            <person name="Nagy L.G."/>
            <person name="Nolan M."/>
            <person name="Ohm R.A."/>
            <person name="Patyshakuliyeva A."/>
            <person name="Rokas A."/>
            <person name="Ruiz-Duenas F.J."/>
            <person name="Sabat G."/>
            <person name="Salamov A."/>
            <person name="Samejima M."/>
            <person name="Schmutz J."/>
            <person name="Slot J.C."/>
            <person name="St John F."/>
            <person name="Stenlid J."/>
            <person name="Sun H."/>
            <person name="Sun S."/>
            <person name="Syed K."/>
            <person name="Tsang A."/>
            <person name="Wiebenga A."/>
            <person name="Young D."/>
            <person name="Pisabarro A."/>
            <person name="Eastwood D.C."/>
            <person name="Martin F."/>
            <person name="Cullen D."/>
            <person name="Grigoriev I.V."/>
            <person name="Hibbett D.S."/>
        </authorList>
    </citation>
    <scope>NUCLEOTIDE SEQUENCE [LARGE SCALE GENOMIC DNA]</scope>
    <source>
        <strain evidence="6">RWD-64-598 SS2</strain>
    </source>
</reference>
<dbReference type="KEGG" id="cput:CONPUDRAFT_124490"/>
<dbReference type="InterPro" id="IPR051531">
    <property type="entry name" value="N-acetyltransferase"/>
</dbReference>
<organism evidence="5 6">
    <name type="scientific">Coniophora puteana (strain RWD-64-598)</name>
    <name type="common">Brown rot fungus</name>
    <dbReference type="NCBI Taxonomy" id="741705"/>
    <lineage>
        <taxon>Eukaryota</taxon>
        <taxon>Fungi</taxon>
        <taxon>Dikarya</taxon>
        <taxon>Basidiomycota</taxon>
        <taxon>Agaricomycotina</taxon>
        <taxon>Agaricomycetes</taxon>
        <taxon>Agaricomycetidae</taxon>
        <taxon>Boletales</taxon>
        <taxon>Coniophorineae</taxon>
        <taxon>Coniophoraceae</taxon>
        <taxon>Coniophora</taxon>
    </lineage>
</organism>
<evidence type="ECO:0000256" key="3">
    <source>
        <dbReference type="ARBA" id="ARBA00038502"/>
    </source>
</evidence>
<proteinExistence type="inferred from homology"/>
<keyword evidence="6" id="KW-1185">Reference proteome</keyword>
<dbReference type="InterPro" id="IPR000182">
    <property type="entry name" value="GNAT_dom"/>
</dbReference>